<dbReference type="PANTHER" id="PTHR24148">
    <property type="entry name" value="ANKYRIN REPEAT DOMAIN-CONTAINING PROTEIN 39 HOMOLOG-RELATED"/>
    <property type="match status" value="1"/>
</dbReference>
<dbReference type="InterPro" id="IPR052895">
    <property type="entry name" value="HetReg/Transcr_Mod"/>
</dbReference>
<reference evidence="3 4" key="1">
    <citation type="submission" date="2016-10" db="EMBL/GenBank/DDBJ databases">
        <title>Proteomics and genomics reveal pathogen-plant mechanisms compatible with a hemibiotrophic lifestyle of Diplodia corticola.</title>
        <authorList>
            <person name="Fernandes I."/>
            <person name="De Jonge R."/>
            <person name="Van De Peer Y."/>
            <person name="Devreese B."/>
            <person name="Alves A."/>
            <person name="Esteves A.C."/>
        </authorList>
    </citation>
    <scope>NUCLEOTIDE SEQUENCE [LARGE SCALE GENOMIC DNA]</scope>
    <source>
        <strain evidence="3 4">CBS 112549</strain>
    </source>
</reference>
<dbReference type="PANTHER" id="PTHR24148:SF64">
    <property type="entry name" value="HETEROKARYON INCOMPATIBILITY DOMAIN-CONTAINING PROTEIN"/>
    <property type="match status" value="1"/>
</dbReference>
<feature type="domain" description="Heterokaryon incompatibility" evidence="2">
    <location>
        <begin position="103"/>
        <end position="247"/>
    </location>
</feature>
<dbReference type="GeneID" id="31017161"/>
<dbReference type="AlphaFoldDB" id="A0A1J9SEJ9"/>
<evidence type="ECO:0000313" key="4">
    <source>
        <dbReference type="Proteomes" id="UP000183809"/>
    </source>
</evidence>
<dbReference type="STRING" id="236234.A0A1J9SEJ9"/>
<evidence type="ECO:0000256" key="1">
    <source>
        <dbReference type="SAM" id="MobiDB-lite"/>
    </source>
</evidence>
<dbReference type="EMBL" id="MNUE01000005">
    <property type="protein sequence ID" value="OJD38005.1"/>
    <property type="molecule type" value="Genomic_DNA"/>
</dbReference>
<dbReference type="Proteomes" id="UP000183809">
    <property type="component" value="Unassembled WGS sequence"/>
</dbReference>
<feature type="region of interest" description="Disordered" evidence="1">
    <location>
        <begin position="28"/>
        <end position="48"/>
    </location>
</feature>
<dbReference type="InterPro" id="IPR010730">
    <property type="entry name" value="HET"/>
</dbReference>
<comment type="caution">
    <text evidence="3">The sequence shown here is derived from an EMBL/GenBank/DDBJ whole genome shotgun (WGS) entry which is preliminary data.</text>
</comment>
<protein>
    <submittedName>
        <fullName evidence="3">Heterokaryon incompatibility</fullName>
    </submittedName>
</protein>
<accession>A0A1J9SEJ9</accession>
<proteinExistence type="predicted"/>
<feature type="compositionally biased region" description="Polar residues" evidence="1">
    <location>
        <begin position="35"/>
        <end position="48"/>
    </location>
</feature>
<evidence type="ECO:0000259" key="2">
    <source>
        <dbReference type="Pfam" id="PF06985"/>
    </source>
</evidence>
<keyword evidence="4" id="KW-1185">Reference proteome</keyword>
<organism evidence="3 4">
    <name type="scientific">Diplodia corticola</name>
    <dbReference type="NCBI Taxonomy" id="236234"/>
    <lineage>
        <taxon>Eukaryota</taxon>
        <taxon>Fungi</taxon>
        <taxon>Dikarya</taxon>
        <taxon>Ascomycota</taxon>
        <taxon>Pezizomycotina</taxon>
        <taxon>Dothideomycetes</taxon>
        <taxon>Dothideomycetes incertae sedis</taxon>
        <taxon>Botryosphaeriales</taxon>
        <taxon>Botryosphaeriaceae</taxon>
        <taxon>Diplodia</taxon>
    </lineage>
</organism>
<name>A0A1J9SEJ9_9PEZI</name>
<dbReference type="CDD" id="cd11605">
    <property type="entry name" value="RWD_DRWD_ELF-like"/>
    <property type="match status" value="1"/>
</dbReference>
<dbReference type="RefSeq" id="XP_020134033.1">
    <property type="nucleotide sequence ID" value="XM_020276900.1"/>
</dbReference>
<gene>
    <name evidence="3" type="ORF">BKCO1_500076</name>
</gene>
<sequence>MQRCSHCGHYGDRKTHCRRQHGFCAYKRRRPLPNNKRQNQQQGYDQRPKLSTESIYLDEYENYEYKDFEDQASFRVLVLHPGDPDDLVQCSLEIQPIHGYPPYQAISYTWGESNDRADILCEGKRLNVPRNLMHALQKFRRRKRPRILWADAVCIDQNDMRERGHQVQMMARIFKQAQTVLVWLGQDEGINTVTLFKTIRKTFAALRSIDDTAAQEDILRKLPNVFWQDLVWLAQKPWFKRLWIIQEIGLAAHGTIHCGAADLAWAPLWRFCILMRNFLKLVNEHGLWDIVQIWDLGNTTFRNGTKHPENALNVLRNGQSHQCSDPKDRVYAFLGHPCFEHTLANRSSSSFLLVDYTISHQELYLDVAQRLIQSSNRNPLDLLQYIVHEQDVFHKSLNPSWVPQWDTPFNSVLLGGVGWRLWRAHAQTLADFRLADRALSLTGFGFDKIIWRSDTFYSGSIPPDPAHALMKQNPHPLSQIWGYLGTYMLSESTAKAVSCALCARRIGYHLALDGSSANIAMVEEKFSLSFFTYSFEMGIITSRFGLYRARKALGNSQIGLGVFINACLLQSGDG</sequence>
<evidence type="ECO:0000313" key="3">
    <source>
        <dbReference type="EMBL" id="OJD38005.1"/>
    </source>
</evidence>
<dbReference type="Pfam" id="PF06985">
    <property type="entry name" value="HET"/>
    <property type="match status" value="1"/>
</dbReference>
<dbReference type="OrthoDB" id="3553147at2759"/>